<dbReference type="EMBL" id="JACOOT010000020">
    <property type="protein sequence ID" value="MBC5651242.1"/>
    <property type="molecule type" value="Genomic_DNA"/>
</dbReference>
<name>A0A8I0AFW9_9FIRM</name>
<dbReference type="Proteomes" id="UP000652847">
    <property type="component" value="Unassembled WGS sequence"/>
</dbReference>
<keyword evidence="3 8" id="KW-0378">Hydrolase</keyword>
<evidence type="ECO:0000256" key="3">
    <source>
        <dbReference type="ARBA" id="ARBA00022801"/>
    </source>
</evidence>
<protein>
    <recommendedName>
        <fullName evidence="2">alpha-L-rhamnosidase</fullName>
        <ecNumber evidence="2">3.2.1.40</ecNumber>
    </recommendedName>
</protein>
<dbReference type="Pfam" id="PF17390">
    <property type="entry name" value="Bac_rhamnosid_C"/>
    <property type="match status" value="1"/>
</dbReference>
<feature type="domain" description="Alpha-L-rhamnosidase concanavalin-like" evidence="4">
    <location>
        <begin position="298"/>
        <end position="394"/>
    </location>
</feature>
<dbReference type="PANTHER" id="PTHR33307:SF6">
    <property type="entry name" value="ALPHA-RHAMNOSIDASE (EUROFUNG)-RELATED"/>
    <property type="match status" value="1"/>
</dbReference>
<dbReference type="Pfam" id="PF05592">
    <property type="entry name" value="Bac_rhamnosid"/>
    <property type="match status" value="1"/>
</dbReference>
<dbReference type="InterPro" id="IPR016007">
    <property type="entry name" value="Alpha_rhamnosid"/>
</dbReference>
<dbReference type="AlphaFoldDB" id="A0A8I0AFW9"/>
<comment type="caution">
    <text evidence="8">The sequence shown here is derived from an EMBL/GenBank/DDBJ whole genome shotgun (WGS) entry which is preliminary data.</text>
</comment>
<gene>
    <name evidence="8" type="ORF">H8S54_09005</name>
</gene>
<sequence length="907" mass="103864">MEIYAVKINGLDHPMGFDFEHLLCSWKVRNNKGKKQTQAKIQVAKDEKMSEVIWEKEGGLDSLGTVLEFSMRPYTRYYYQITVHSDAGEESKSEVLYFETAKLEEPWTAKWIGVRREDTHPEFRRDFSITKEVKSARLYICGLGIFETYLGGKKVGNDLLAPFINDYEEHYQYCTYDVTELLDTENEWMVLLGDGWYRGHFGLGEPTHYERPLALIAELHIWYADGTTETICTDESWQYRKSFTTLSDIYNGETQDYGNWQAESWKESVLIKAPGKLCARYSSALHDMEHLPVKEVIHTPAGETVLDFGQNFAGHVVCTQPIPQGITMTLEFGEILQEGNFYHENYRHAESRFTYVSDGVPREIRPRFTFFGFRYVKVSGFEQVDASCFEGRAIYSEMDQIGFIKTGNPKINQLFSNSLWGLKSNFVDMPTDCPQRDERLGWTGDAQVFCTTAGYHMDTRAFYHKFLRDLRSDQKRNHGGAAIYLPNAFPGLTAGIWSDVAAFMPKMLYDYYGSKEELAVNYPLMKDWVDYVYRQDCSRGKKNLYDFGFQFGDWLALDGATEQSTFGRTDNGYVCSMYYWASTRYVADAAEALGLAEVSEYADRAEDIKEAILSEYFTSSGRLAVDTQTGYLVALKFGIYKDKQKVIDGLKNRMKQDLNRLKGGFVGSTMMNCVLAENGMVDKAYDLLLYEGFPGWLYAVNLGATTIWERWNSVLPDGTISGTQMNSLNHYSYGSVVEFLYRYAAGIVPTAPGFKKARIAPCPEIRLGHMECSYDSVSGKYVSNWRIEDDGSLSFYIEIPFGCEAEVILPEQESKILEAGSYDFHIRTDKDYRALYSADTPYERLFADERAVEILKKYVPEIYYGTNREDQEAMNKCLNDSKTRAALFRNPTESFDRAIGEIRAIRA</sequence>
<dbReference type="InterPro" id="IPR013737">
    <property type="entry name" value="Bac_rhamnosid_N"/>
</dbReference>
<comment type="catalytic activity">
    <reaction evidence="1">
        <text>Hydrolysis of terminal non-reducing alpha-L-rhamnose residues in alpha-L-rhamnosides.</text>
        <dbReference type="EC" id="3.2.1.40"/>
    </reaction>
</comment>
<dbReference type="InterPro" id="IPR013783">
    <property type="entry name" value="Ig-like_fold"/>
</dbReference>
<evidence type="ECO:0000313" key="9">
    <source>
        <dbReference type="Proteomes" id="UP000652847"/>
    </source>
</evidence>
<dbReference type="InterPro" id="IPR008902">
    <property type="entry name" value="Rhamnosid_concanavalin"/>
</dbReference>
<dbReference type="Gene3D" id="1.50.10.10">
    <property type="match status" value="1"/>
</dbReference>
<keyword evidence="9" id="KW-1185">Reference proteome</keyword>
<feature type="domain" description="Alpha-L-rhamnosidase C-terminal" evidence="7">
    <location>
        <begin position="746"/>
        <end position="815"/>
    </location>
</feature>
<organism evidence="8 9">
    <name type="scientific">Blautia segnis</name>
    <dbReference type="NCBI Taxonomy" id="2763030"/>
    <lineage>
        <taxon>Bacteria</taxon>
        <taxon>Bacillati</taxon>
        <taxon>Bacillota</taxon>
        <taxon>Clostridia</taxon>
        <taxon>Lachnospirales</taxon>
        <taxon>Lachnospiraceae</taxon>
        <taxon>Blautia</taxon>
    </lineage>
</organism>
<dbReference type="PANTHER" id="PTHR33307">
    <property type="entry name" value="ALPHA-RHAMNOSIDASE (EUROFUNG)"/>
    <property type="match status" value="1"/>
</dbReference>
<dbReference type="InterPro" id="IPR008928">
    <property type="entry name" value="6-hairpin_glycosidase_sf"/>
</dbReference>
<feature type="domain" description="Bacterial alpha-L-rhamnosidase N-terminal" evidence="5">
    <location>
        <begin position="131"/>
        <end position="268"/>
    </location>
</feature>
<evidence type="ECO:0000313" key="8">
    <source>
        <dbReference type="EMBL" id="MBC5651242.1"/>
    </source>
</evidence>
<dbReference type="InterPro" id="IPR035398">
    <property type="entry name" value="Bac_rhamnosid_C"/>
</dbReference>
<dbReference type="SUPFAM" id="SSF48208">
    <property type="entry name" value="Six-hairpin glycosidases"/>
    <property type="match status" value="1"/>
</dbReference>
<dbReference type="GO" id="GO:0005975">
    <property type="term" value="P:carbohydrate metabolic process"/>
    <property type="evidence" value="ECO:0007669"/>
    <property type="project" value="InterPro"/>
</dbReference>
<evidence type="ECO:0000259" key="6">
    <source>
        <dbReference type="Pfam" id="PF17389"/>
    </source>
</evidence>
<reference evidence="8 9" key="1">
    <citation type="submission" date="2020-08" db="EMBL/GenBank/DDBJ databases">
        <title>Genome public.</title>
        <authorList>
            <person name="Liu C."/>
            <person name="Sun Q."/>
        </authorList>
    </citation>
    <scope>NUCLEOTIDE SEQUENCE [LARGE SCALE GENOMIC DNA]</scope>
    <source>
        <strain evidence="8 9">BX17</strain>
    </source>
</reference>
<dbReference type="Pfam" id="PF17389">
    <property type="entry name" value="Bac_rhamnosid6H"/>
    <property type="match status" value="1"/>
</dbReference>
<evidence type="ECO:0000259" key="5">
    <source>
        <dbReference type="Pfam" id="PF08531"/>
    </source>
</evidence>
<dbReference type="RefSeq" id="WP_186901330.1">
    <property type="nucleotide sequence ID" value="NZ_JACOOT010000020.1"/>
</dbReference>
<dbReference type="Gene3D" id="2.60.420.10">
    <property type="entry name" value="Maltose phosphorylase, domain 3"/>
    <property type="match status" value="1"/>
</dbReference>
<dbReference type="GO" id="GO:0030596">
    <property type="term" value="F:alpha-L-rhamnosidase activity"/>
    <property type="evidence" value="ECO:0007669"/>
    <property type="project" value="UniProtKB-EC"/>
</dbReference>
<dbReference type="Gene3D" id="2.60.40.10">
    <property type="entry name" value="Immunoglobulins"/>
    <property type="match status" value="1"/>
</dbReference>
<dbReference type="Gene3D" id="2.60.120.260">
    <property type="entry name" value="Galactose-binding domain-like"/>
    <property type="match status" value="2"/>
</dbReference>
<proteinExistence type="predicted"/>
<dbReference type="InterPro" id="IPR035396">
    <property type="entry name" value="Bac_rhamnosid6H"/>
</dbReference>
<dbReference type="EC" id="3.2.1.40" evidence="2"/>
<evidence type="ECO:0000259" key="7">
    <source>
        <dbReference type="Pfam" id="PF17390"/>
    </source>
</evidence>
<dbReference type="Pfam" id="PF25788">
    <property type="entry name" value="Ig_Rha78A_N"/>
    <property type="match status" value="1"/>
</dbReference>
<dbReference type="InterPro" id="IPR012341">
    <property type="entry name" value="6hp_glycosidase-like_sf"/>
</dbReference>
<dbReference type="Pfam" id="PF08531">
    <property type="entry name" value="Bac_rhamnosid_N"/>
    <property type="match status" value="1"/>
</dbReference>
<evidence type="ECO:0000256" key="2">
    <source>
        <dbReference type="ARBA" id="ARBA00012652"/>
    </source>
</evidence>
<feature type="domain" description="Alpha-L-rhamnosidase six-hairpin glycosidase" evidence="6">
    <location>
        <begin position="399"/>
        <end position="743"/>
    </location>
</feature>
<evidence type="ECO:0000256" key="1">
    <source>
        <dbReference type="ARBA" id="ARBA00001445"/>
    </source>
</evidence>
<dbReference type="PIRSF" id="PIRSF010631">
    <property type="entry name" value="A-rhamnsds"/>
    <property type="match status" value="1"/>
</dbReference>
<evidence type="ECO:0000259" key="4">
    <source>
        <dbReference type="Pfam" id="PF05592"/>
    </source>
</evidence>
<accession>A0A8I0AFW9</accession>